<evidence type="ECO:0000256" key="1">
    <source>
        <dbReference type="SAM" id="MobiDB-lite"/>
    </source>
</evidence>
<evidence type="ECO:0000313" key="3">
    <source>
        <dbReference type="EMBL" id="TIC91086.1"/>
    </source>
</evidence>
<accession>A0A4T0VH65</accession>
<keyword evidence="3" id="KW-0560">Oxidoreductase</keyword>
<dbReference type="InterPro" id="IPR037523">
    <property type="entry name" value="VOC_core"/>
</dbReference>
<protein>
    <submittedName>
        <fullName evidence="3">Biphenyl-2,3-diol 1,2-dioxygenase 2</fullName>
    </submittedName>
</protein>
<dbReference type="EMBL" id="MWPZ01000010">
    <property type="protein sequence ID" value="TIC91086.1"/>
    <property type="molecule type" value="Genomic_DNA"/>
</dbReference>
<evidence type="ECO:0000313" key="4">
    <source>
        <dbReference type="Proteomes" id="UP000305883"/>
    </source>
</evidence>
<dbReference type="Pfam" id="PF00903">
    <property type="entry name" value="Glyoxalase"/>
    <property type="match status" value="1"/>
</dbReference>
<dbReference type="SUPFAM" id="SSF54593">
    <property type="entry name" value="Glyoxalase/Bleomycin resistance protein/Dihydroxybiphenyl dioxygenase"/>
    <property type="match status" value="1"/>
</dbReference>
<feature type="region of interest" description="Disordered" evidence="1">
    <location>
        <begin position="174"/>
        <end position="194"/>
    </location>
</feature>
<reference evidence="3 4" key="1">
    <citation type="journal article" date="2019" name="Genome Biol. Evol.">
        <title>Genomic Plasticity Mediated by Transposable Elements in the Plant Pathogenic Fungus Colletotrichum higginsianum.</title>
        <authorList>
            <person name="Tsushima A."/>
            <person name="Gan P."/>
            <person name="Kumakura N."/>
            <person name="Narusaka M."/>
            <person name="Takano Y."/>
            <person name="Narusaka Y."/>
            <person name="Shirasu K."/>
        </authorList>
    </citation>
    <scope>NUCLEOTIDE SEQUENCE [LARGE SCALE GENOMIC DNA]</scope>
    <source>
        <strain evidence="3 4">MAFF305635-RFP</strain>
    </source>
</reference>
<dbReference type="OrthoDB" id="5371818at2759"/>
<dbReference type="AlphaFoldDB" id="A0A4T0VH65"/>
<keyword evidence="3" id="KW-0223">Dioxygenase</keyword>
<proteinExistence type="predicted"/>
<sequence length="194" mass="21712">MASNSRPVPSQIAHLGLRTKNREKLIKFYQTLLGATVVLENGFISVLTWDQEHHRLAIIHDATAVPKQPNSSGMDHMALKFDSLADLLQVYRLAKEDGVEPKFCLNHGATTSLYYLDPDNNEVEIQIEGFDNVEDMQKHMKSLDPEKVRAVRFDAEDLLRRFEAGEDDETLRKAGFIGPQPSHAGTSTAVIVAQ</sequence>
<organism evidence="3 4">
    <name type="scientific">Colletotrichum higginsianum</name>
    <dbReference type="NCBI Taxonomy" id="80884"/>
    <lineage>
        <taxon>Eukaryota</taxon>
        <taxon>Fungi</taxon>
        <taxon>Dikarya</taxon>
        <taxon>Ascomycota</taxon>
        <taxon>Pezizomycotina</taxon>
        <taxon>Sordariomycetes</taxon>
        <taxon>Hypocreomycetidae</taxon>
        <taxon>Glomerellales</taxon>
        <taxon>Glomerellaceae</taxon>
        <taxon>Colletotrichum</taxon>
        <taxon>Colletotrichum destructivum species complex</taxon>
    </lineage>
</organism>
<dbReference type="InterPro" id="IPR029068">
    <property type="entry name" value="Glyas_Bleomycin-R_OHBP_Dase"/>
</dbReference>
<comment type="caution">
    <text evidence="3">The sequence shown here is derived from an EMBL/GenBank/DDBJ whole genome shotgun (WGS) entry which is preliminary data.</text>
</comment>
<feature type="compositionally biased region" description="Polar residues" evidence="1">
    <location>
        <begin position="183"/>
        <end position="194"/>
    </location>
</feature>
<dbReference type="Proteomes" id="UP000305883">
    <property type="component" value="Unassembled WGS sequence"/>
</dbReference>
<evidence type="ECO:0000259" key="2">
    <source>
        <dbReference type="PROSITE" id="PS51819"/>
    </source>
</evidence>
<dbReference type="GO" id="GO:0051213">
    <property type="term" value="F:dioxygenase activity"/>
    <property type="evidence" value="ECO:0007669"/>
    <property type="project" value="UniProtKB-KW"/>
</dbReference>
<name>A0A4T0VH65_9PEZI</name>
<dbReference type="PROSITE" id="PS51819">
    <property type="entry name" value="VOC"/>
    <property type="match status" value="1"/>
</dbReference>
<dbReference type="Gene3D" id="3.10.180.10">
    <property type="entry name" value="2,3-Dihydroxybiphenyl 1,2-Dioxygenase, domain 1"/>
    <property type="match status" value="1"/>
</dbReference>
<dbReference type="InterPro" id="IPR004360">
    <property type="entry name" value="Glyas_Fos-R_dOase_dom"/>
</dbReference>
<feature type="domain" description="VOC" evidence="2">
    <location>
        <begin position="11"/>
        <end position="128"/>
    </location>
</feature>
<gene>
    <name evidence="3" type="ORF">CH35J_011442</name>
</gene>